<dbReference type="SUPFAM" id="SSF57716">
    <property type="entry name" value="Glucocorticoid receptor-like (DNA-binding domain)"/>
    <property type="match status" value="2"/>
</dbReference>
<dbReference type="PANTHER" id="PTHR10071">
    <property type="entry name" value="TRANSCRIPTION FACTOR GATA FAMILY MEMBER"/>
    <property type="match status" value="1"/>
</dbReference>
<dbReference type="InterPro" id="IPR000679">
    <property type="entry name" value="Znf_GATA"/>
</dbReference>
<feature type="domain" description="GATA-type" evidence="8">
    <location>
        <begin position="215"/>
        <end position="258"/>
    </location>
</feature>
<dbReference type="Proteomes" id="UP001218188">
    <property type="component" value="Unassembled WGS sequence"/>
</dbReference>
<dbReference type="InterPro" id="IPR013088">
    <property type="entry name" value="Znf_NHR/GATA"/>
</dbReference>
<feature type="region of interest" description="Disordered" evidence="7">
    <location>
        <begin position="1"/>
        <end position="45"/>
    </location>
</feature>
<name>A0AAD6X253_9AGAR</name>
<keyword evidence="5" id="KW-0539">Nucleus</keyword>
<evidence type="ECO:0000256" key="5">
    <source>
        <dbReference type="ARBA" id="ARBA00023242"/>
    </source>
</evidence>
<feature type="domain" description="GATA-type" evidence="8">
    <location>
        <begin position="277"/>
        <end position="330"/>
    </location>
</feature>
<evidence type="ECO:0000256" key="3">
    <source>
        <dbReference type="ARBA" id="ARBA00022771"/>
    </source>
</evidence>
<dbReference type="GO" id="GO:0005634">
    <property type="term" value="C:nucleus"/>
    <property type="evidence" value="ECO:0007669"/>
    <property type="project" value="UniProtKB-SubCell"/>
</dbReference>
<organism evidence="9 10">
    <name type="scientific">Mycena alexandri</name>
    <dbReference type="NCBI Taxonomy" id="1745969"/>
    <lineage>
        <taxon>Eukaryota</taxon>
        <taxon>Fungi</taxon>
        <taxon>Dikarya</taxon>
        <taxon>Basidiomycota</taxon>
        <taxon>Agaricomycotina</taxon>
        <taxon>Agaricomycetes</taxon>
        <taxon>Agaricomycetidae</taxon>
        <taxon>Agaricales</taxon>
        <taxon>Marasmiineae</taxon>
        <taxon>Mycenaceae</taxon>
        <taxon>Mycena</taxon>
    </lineage>
</organism>
<dbReference type="GO" id="GO:0000981">
    <property type="term" value="F:DNA-binding transcription factor activity, RNA polymerase II-specific"/>
    <property type="evidence" value="ECO:0007669"/>
    <property type="project" value="TreeGrafter"/>
</dbReference>
<proteinExistence type="predicted"/>
<feature type="compositionally biased region" description="Polar residues" evidence="7">
    <location>
        <begin position="25"/>
        <end position="45"/>
    </location>
</feature>
<keyword evidence="10" id="KW-1185">Reference proteome</keyword>
<evidence type="ECO:0000313" key="10">
    <source>
        <dbReference type="Proteomes" id="UP001218188"/>
    </source>
</evidence>
<dbReference type="PROSITE" id="PS00344">
    <property type="entry name" value="GATA_ZN_FINGER_1"/>
    <property type="match status" value="1"/>
</dbReference>
<comment type="caution">
    <text evidence="9">The sequence shown here is derived from an EMBL/GenBank/DDBJ whole genome shotgun (WGS) entry which is preliminary data.</text>
</comment>
<reference evidence="9" key="1">
    <citation type="submission" date="2023-03" db="EMBL/GenBank/DDBJ databases">
        <title>Massive genome expansion in bonnet fungi (Mycena s.s.) driven by repeated elements and novel gene families across ecological guilds.</title>
        <authorList>
            <consortium name="Lawrence Berkeley National Laboratory"/>
            <person name="Harder C.B."/>
            <person name="Miyauchi S."/>
            <person name="Viragh M."/>
            <person name="Kuo A."/>
            <person name="Thoen E."/>
            <person name="Andreopoulos B."/>
            <person name="Lu D."/>
            <person name="Skrede I."/>
            <person name="Drula E."/>
            <person name="Henrissat B."/>
            <person name="Morin E."/>
            <person name="Kohler A."/>
            <person name="Barry K."/>
            <person name="LaButti K."/>
            <person name="Morin E."/>
            <person name="Salamov A."/>
            <person name="Lipzen A."/>
            <person name="Mereny Z."/>
            <person name="Hegedus B."/>
            <person name="Baldrian P."/>
            <person name="Stursova M."/>
            <person name="Weitz H."/>
            <person name="Taylor A."/>
            <person name="Grigoriev I.V."/>
            <person name="Nagy L.G."/>
            <person name="Martin F."/>
            <person name="Kauserud H."/>
        </authorList>
    </citation>
    <scope>NUCLEOTIDE SEQUENCE</scope>
    <source>
        <strain evidence="9">CBHHK200</strain>
    </source>
</reference>
<evidence type="ECO:0000256" key="7">
    <source>
        <dbReference type="SAM" id="MobiDB-lite"/>
    </source>
</evidence>
<evidence type="ECO:0000256" key="4">
    <source>
        <dbReference type="ARBA" id="ARBA00022833"/>
    </source>
</evidence>
<protein>
    <recommendedName>
        <fullName evidence="8">GATA-type domain-containing protein</fullName>
    </recommendedName>
</protein>
<dbReference type="EMBL" id="JARJCM010000045">
    <property type="protein sequence ID" value="KAJ7036128.1"/>
    <property type="molecule type" value="Genomic_DNA"/>
</dbReference>
<evidence type="ECO:0000256" key="1">
    <source>
        <dbReference type="ARBA" id="ARBA00004123"/>
    </source>
</evidence>
<dbReference type="Pfam" id="PF00320">
    <property type="entry name" value="GATA"/>
    <property type="match status" value="2"/>
</dbReference>
<dbReference type="GO" id="GO:0045944">
    <property type="term" value="P:positive regulation of transcription by RNA polymerase II"/>
    <property type="evidence" value="ECO:0007669"/>
    <property type="project" value="TreeGrafter"/>
</dbReference>
<evidence type="ECO:0000313" key="9">
    <source>
        <dbReference type="EMBL" id="KAJ7036128.1"/>
    </source>
</evidence>
<feature type="compositionally biased region" description="Polar residues" evidence="7">
    <location>
        <begin position="159"/>
        <end position="174"/>
    </location>
</feature>
<dbReference type="GO" id="GO:0000122">
    <property type="term" value="P:negative regulation of transcription by RNA polymerase II"/>
    <property type="evidence" value="ECO:0007669"/>
    <property type="project" value="TreeGrafter"/>
</dbReference>
<evidence type="ECO:0000259" key="8">
    <source>
        <dbReference type="PROSITE" id="PS50114"/>
    </source>
</evidence>
<evidence type="ECO:0000256" key="6">
    <source>
        <dbReference type="PROSITE-ProRule" id="PRU00094"/>
    </source>
</evidence>
<dbReference type="CDD" id="cd00202">
    <property type="entry name" value="ZnF_GATA"/>
    <property type="match status" value="2"/>
</dbReference>
<dbReference type="AlphaFoldDB" id="A0AAD6X253"/>
<dbReference type="PANTHER" id="PTHR10071:SF337">
    <property type="entry name" value="GATA-BINDING FACTOR A"/>
    <property type="match status" value="1"/>
</dbReference>
<dbReference type="InterPro" id="IPR039355">
    <property type="entry name" value="Transcription_factor_GATA"/>
</dbReference>
<dbReference type="GO" id="GO:0045165">
    <property type="term" value="P:cell fate commitment"/>
    <property type="evidence" value="ECO:0007669"/>
    <property type="project" value="TreeGrafter"/>
</dbReference>
<keyword evidence="3 6" id="KW-0863">Zinc-finger</keyword>
<dbReference type="SMART" id="SM00401">
    <property type="entry name" value="ZnF_GATA"/>
    <property type="match status" value="2"/>
</dbReference>
<dbReference type="GO" id="GO:0000978">
    <property type="term" value="F:RNA polymerase II cis-regulatory region sequence-specific DNA binding"/>
    <property type="evidence" value="ECO:0007669"/>
    <property type="project" value="TreeGrafter"/>
</dbReference>
<comment type="subcellular location">
    <subcellularLocation>
        <location evidence="1">Nucleus</location>
    </subcellularLocation>
</comment>
<evidence type="ECO:0000256" key="2">
    <source>
        <dbReference type="ARBA" id="ARBA00022723"/>
    </source>
</evidence>
<dbReference type="PRINTS" id="PR00619">
    <property type="entry name" value="GATAZNFINGER"/>
</dbReference>
<sequence length="333" mass="36797">MSYHRSVFNSVVDADAEHQRRRHPSTNTGQQWDPPSGYSSGPWNNTSMAQPIVSVGVYYPNTPSGPGIYPPRAYSRSTSSFGPQSPLNELPPSHTEYHSAYIDPMYLNRNGMPASYVPRNTGMQFPMSPANQHTRISGVTHPAFNPHADPPSPPEWAQMTYSSAQPQYPSSMPRNSPLAPPLASSSTRNSHAGHHHPPPAGQIELHESEPGDYAGDAGKKCSHCQTTSTPLWRRDPRTHKPLCNACGLYLHQRNELRPDKLIAVDNENPGGGDSDGDYNGPECRNCGTRKTSTWRRNKAGEQVCNACGVYERMNGISRPLALRNDKIRPRTKH</sequence>
<gene>
    <name evidence="9" type="ORF">C8F04DRAFT_1096232</name>
</gene>
<feature type="region of interest" description="Disordered" evidence="7">
    <location>
        <begin position="123"/>
        <end position="220"/>
    </location>
</feature>
<keyword evidence="2" id="KW-0479">Metal-binding</keyword>
<keyword evidence="4" id="KW-0862">Zinc</keyword>
<dbReference type="Gene3D" id="3.30.50.10">
    <property type="entry name" value="Erythroid Transcription Factor GATA-1, subunit A"/>
    <property type="match status" value="2"/>
</dbReference>
<accession>A0AAD6X253</accession>
<dbReference type="GO" id="GO:0008270">
    <property type="term" value="F:zinc ion binding"/>
    <property type="evidence" value="ECO:0007669"/>
    <property type="project" value="UniProtKB-KW"/>
</dbReference>
<dbReference type="PROSITE" id="PS50114">
    <property type="entry name" value="GATA_ZN_FINGER_2"/>
    <property type="match status" value="2"/>
</dbReference>